<organism evidence="1">
    <name type="scientific">Billgrantia gudaonensis</name>
    <dbReference type="NCBI Taxonomy" id="376427"/>
    <lineage>
        <taxon>Bacteria</taxon>
        <taxon>Pseudomonadati</taxon>
        <taxon>Pseudomonadota</taxon>
        <taxon>Gammaproteobacteria</taxon>
        <taxon>Oceanospirillales</taxon>
        <taxon>Halomonadaceae</taxon>
        <taxon>Billgrantia</taxon>
    </lineage>
</organism>
<accession>A0A432JH69</accession>
<name>A0A432JH69_9GAMM</name>
<gene>
    <name evidence="1" type="ORF">DSL92_07235</name>
</gene>
<proteinExistence type="predicted"/>
<sequence>MSARLCVGQQATTLVVARPRPLGVAFWRRPLVDRRCTKGGAFDLVVVAEAGPRPRFRPAAGTPRCAGVSRAWRC</sequence>
<dbReference type="AlphaFoldDB" id="A0A432JH69"/>
<protein>
    <submittedName>
        <fullName evidence="1">Uncharacterized protein</fullName>
    </submittedName>
</protein>
<comment type="caution">
    <text evidence="1">The sequence shown here is derived from an EMBL/GenBank/DDBJ whole genome shotgun (WGS) entry which is preliminary data.</text>
</comment>
<dbReference type="EMBL" id="RXHI01000022">
    <property type="protein sequence ID" value="RUA22185.1"/>
    <property type="molecule type" value="Genomic_DNA"/>
</dbReference>
<reference evidence="1" key="1">
    <citation type="submission" date="2018-12" db="EMBL/GenBank/DDBJ databases">
        <authorList>
            <person name="Jadhav K."/>
            <person name="Kushwaha B."/>
            <person name="Jadhav I."/>
        </authorList>
    </citation>
    <scope>NUCLEOTIDE SEQUENCE [LARGE SCALE GENOMIC DNA]</scope>
    <source>
        <strain evidence="1">SBS 10</strain>
    </source>
</reference>
<evidence type="ECO:0000313" key="1">
    <source>
        <dbReference type="EMBL" id="RUA22185.1"/>
    </source>
</evidence>